<dbReference type="AlphaFoldDB" id="A0A9D4Q8L7"/>
<evidence type="ECO:0000313" key="2">
    <source>
        <dbReference type="Proteomes" id="UP000821837"/>
    </source>
</evidence>
<dbReference type="Proteomes" id="UP000821837">
    <property type="component" value="Chromosome 11"/>
</dbReference>
<organism evidence="1 2">
    <name type="scientific">Rhipicephalus sanguineus</name>
    <name type="common">Brown dog tick</name>
    <name type="synonym">Ixodes sanguineus</name>
    <dbReference type="NCBI Taxonomy" id="34632"/>
    <lineage>
        <taxon>Eukaryota</taxon>
        <taxon>Metazoa</taxon>
        <taxon>Ecdysozoa</taxon>
        <taxon>Arthropoda</taxon>
        <taxon>Chelicerata</taxon>
        <taxon>Arachnida</taxon>
        <taxon>Acari</taxon>
        <taxon>Parasitiformes</taxon>
        <taxon>Ixodida</taxon>
        <taxon>Ixodoidea</taxon>
        <taxon>Ixodidae</taxon>
        <taxon>Rhipicephalinae</taxon>
        <taxon>Rhipicephalus</taxon>
        <taxon>Rhipicephalus</taxon>
    </lineage>
</organism>
<dbReference type="InterPro" id="IPR036691">
    <property type="entry name" value="Endo/exonu/phosph_ase_sf"/>
</dbReference>
<reference evidence="1" key="1">
    <citation type="journal article" date="2020" name="Cell">
        <title>Large-Scale Comparative Analyses of Tick Genomes Elucidate Their Genetic Diversity and Vector Capacities.</title>
        <authorList>
            <consortium name="Tick Genome and Microbiome Consortium (TIGMIC)"/>
            <person name="Jia N."/>
            <person name="Wang J."/>
            <person name="Shi W."/>
            <person name="Du L."/>
            <person name="Sun Y."/>
            <person name="Zhan W."/>
            <person name="Jiang J.F."/>
            <person name="Wang Q."/>
            <person name="Zhang B."/>
            <person name="Ji P."/>
            <person name="Bell-Sakyi L."/>
            <person name="Cui X.M."/>
            <person name="Yuan T.T."/>
            <person name="Jiang B.G."/>
            <person name="Yang W.F."/>
            <person name="Lam T.T."/>
            <person name="Chang Q.C."/>
            <person name="Ding S.J."/>
            <person name="Wang X.J."/>
            <person name="Zhu J.G."/>
            <person name="Ruan X.D."/>
            <person name="Zhao L."/>
            <person name="Wei J.T."/>
            <person name="Ye R.Z."/>
            <person name="Que T.C."/>
            <person name="Du C.H."/>
            <person name="Zhou Y.H."/>
            <person name="Cheng J.X."/>
            <person name="Dai P.F."/>
            <person name="Guo W.B."/>
            <person name="Han X.H."/>
            <person name="Huang E.J."/>
            <person name="Li L.F."/>
            <person name="Wei W."/>
            <person name="Gao Y.C."/>
            <person name="Liu J.Z."/>
            <person name="Shao H.Z."/>
            <person name="Wang X."/>
            <person name="Wang C.C."/>
            <person name="Yang T.C."/>
            <person name="Huo Q.B."/>
            <person name="Li W."/>
            <person name="Chen H.Y."/>
            <person name="Chen S.E."/>
            <person name="Zhou L.G."/>
            <person name="Ni X.B."/>
            <person name="Tian J.H."/>
            <person name="Sheng Y."/>
            <person name="Liu T."/>
            <person name="Pan Y.S."/>
            <person name="Xia L.Y."/>
            <person name="Li J."/>
            <person name="Zhao F."/>
            <person name="Cao W.C."/>
        </authorList>
    </citation>
    <scope>NUCLEOTIDE SEQUENCE</scope>
    <source>
        <strain evidence="1">Rsan-2018</strain>
    </source>
</reference>
<proteinExistence type="predicted"/>
<reference evidence="1" key="2">
    <citation type="submission" date="2021-09" db="EMBL/GenBank/DDBJ databases">
        <authorList>
            <person name="Jia N."/>
            <person name="Wang J."/>
            <person name="Shi W."/>
            <person name="Du L."/>
            <person name="Sun Y."/>
            <person name="Zhan W."/>
            <person name="Jiang J."/>
            <person name="Wang Q."/>
            <person name="Zhang B."/>
            <person name="Ji P."/>
            <person name="Sakyi L.B."/>
            <person name="Cui X."/>
            <person name="Yuan T."/>
            <person name="Jiang B."/>
            <person name="Yang W."/>
            <person name="Lam T.T.-Y."/>
            <person name="Chang Q."/>
            <person name="Ding S."/>
            <person name="Wang X."/>
            <person name="Zhu J."/>
            <person name="Ruan X."/>
            <person name="Zhao L."/>
            <person name="Wei J."/>
            <person name="Que T."/>
            <person name="Du C."/>
            <person name="Cheng J."/>
            <person name="Dai P."/>
            <person name="Han X."/>
            <person name="Huang E."/>
            <person name="Gao Y."/>
            <person name="Liu J."/>
            <person name="Shao H."/>
            <person name="Ye R."/>
            <person name="Li L."/>
            <person name="Wei W."/>
            <person name="Wang X."/>
            <person name="Wang C."/>
            <person name="Huo Q."/>
            <person name="Li W."/>
            <person name="Guo W."/>
            <person name="Chen H."/>
            <person name="Chen S."/>
            <person name="Zhou L."/>
            <person name="Zhou L."/>
            <person name="Ni X."/>
            <person name="Tian J."/>
            <person name="Zhou Y."/>
            <person name="Sheng Y."/>
            <person name="Liu T."/>
            <person name="Pan Y."/>
            <person name="Xia L."/>
            <person name="Li J."/>
            <person name="Zhao F."/>
            <person name="Cao W."/>
        </authorList>
    </citation>
    <scope>NUCLEOTIDE SEQUENCE</scope>
    <source>
        <strain evidence="1">Rsan-2018</strain>
        <tissue evidence="1">Larvae</tissue>
    </source>
</reference>
<dbReference type="EMBL" id="JABSTV010001247">
    <property type="protein sequence ID" value="KAH7971677.1"/>
    <property type="molecule type" value="Genomic_DNA"/>
</dbReference>
<comment type="caution">
    <text evidence="1">The sequence shown here is derived from an EMBL/GenBank/DDBJ whole genome shotgun (WGS) entry which is preliminary data.</text>
</comment>
<keyword evidence="2" id="KW-1185">Reference proteome</keyword>
<gene>
    <name evidence="1" type="ORF">HPB52_002168</name>
</gene>
<dbReference type="Gene3D" id="3.60.10.10">
    <property type="entry name" value="Endonuclease/exonuclease/phosphatase"/>
    <property type="match status" value="1"/>
</dbReference>
<name>A0A9D4Q8L7_RHISA</name>
<accession>A0A9D4Q8L7</accession>
<protein>
    <recommendedName>
        <fullName evidence="3">Tick transposon</fullName>
    </recommendedName>
</protein>
<evidence type="ECO:0000313" key="1">
    <source>
        <dbReference type="EMBL" id="KAH7971677.1"/>
    </source>
</evidence>
<dbReference type="SUPFAM" id="SSF56219">
    <property type="entry name" value="DNase I-like"/>
    <property type="match status" value="1"/>
</dbReference>
<evidence type="ECO:0008006" key="3">
    <source>
        <dbReference type="Google" id="ProtNLM"/>
    </source>
</evidence>
<sequence>MISVLPQTHGAPSIHILNVYCPPHLQRVTFAELFYRALQAAARQPLAAVRDFNAPSPHWGYHFEKPRLLVSHRSPTQRIPHATWENLEDTLGSDHFLLKIAFPTRKMRQMRQICGPACTTDWSAFRTKPFPLLSPAGLPGMGIIGLPYTAIVQPKNFHLHISPCSGSPPPPPLGGTP</sequence>